<reference evidence="2 3" key="1">
    <citation type="submission" date="2016-10" db="EMBL/GenBank/DDBJ databases">
        <title>The genome of Paramicrosporidium saccamoebae is the missing link in understanding Cryptomycota and Microsporidia evolution.</title>
        <authorList>
            <person name="Quandt C.A."/>
            <person name="Beaudet D."/>
            <person name="Corsaro D."/>
            <person name="Michel R."/>
            <person name="Corradi N."/>
            <person name="James T."/>
        </authorList>
    </citation>
    <scope>NUCLEOTIDE SEQUENCE [LARGE SCALE GENOMIC DNA]</scope>
    <source>
        <strain evidence="2 3">KSL3</strain>
    </source>
</reference>
<sequence length="446" mass="49039">MTGRPLPGFIYDPQTNRYYREQPASRVTTAYAQIAARTQERTLEAAFESAYQSVSRKYVFDTATWSFTESLSQNCRLTTQKFQDLLLGRVLGPTNLPVVVQAAADLYPSTVPGSGLLRISGGSRIRGGAWANEGARISETNSSNDNNPSSEETQLCSVSWDGPTTRVLGRPLHGFTFDGVMGAFVYQHPYVSFVASTDLGDAVYFAHLSENLEDCIRFYGIGSPTNSRCSHLALCDSGEVLAMVGEQDVYFVSTTSNNWSPVKLTPTASRNEELAAKAVGFHSNSPDGLLLSVAGKIMTFKDGRRAASFILPTGRAASQMFPDVERQTLYAETFHSELFMFDWRFPKKSTLAIQLPESLKFHGPKYSVDYDRNVIYSSFGPAGKLAAWDVRKLSMPMSTFSIGRPIGQLCQSPDTKKPMVTAYGLELSNLVNGSAEAEIIAERPRH</sequence>
<name>A0A2H9TMR6_9FUNG</name>
<dbReference type="AlphaFoldDB" id="A0A2H9TMR6"/>
<keyword evidence="3" id="KW-1185">Reference proteome</keyword>
<protein>
    <submittedName>
        <fullName evidence="2">Uncharacterized protein</fullName>
    </submittedName>
</protein>
<organism evidence="2 3">
    <name type="scientific">Paramicrosporidium saccamoebae</name>
    <dbReference type="NCBI Taxonomy" id="1246581"/>
    <lineage>
        <taxon>Eukaryota</taxon>
        <taxon>Fungi</taxon>
        <taxon>Fungi incertae sedis</taxon>
        <taxon>Cryptomycota</taxon>
        <taxon>Cryptomycota incertae sedis</taxon>
        <taxon>Paramicrosporidium</taxon>
    </lineage>
</organism>
<proteinExistence type="predicted"/>
<evidence type="ECO:0000313" key="2">
    <source>
        <dbReference type="EMBL" id="PJF19068.1"/>
    </source>
</evidence>
<comment type="caution">
    <text evidence="2">The sequence shown here is derived from an EMBL/GenBank/DDBJ whole genome shotgun (WGS) entry which is preliminary data.</text>
</comment>
<evidence type="ECO:0000256" key="1">
    <source>
        <dbReference type="SAM" id="MobiDB-lite"/>
    </source>
</evidence>
<dbReference type="SUPFAM" id="SSF51004">
    <property type="entry name" value="C-terminal (heme d1) domain of cytochrome cd1-nitrite reductase"/>
    <property type="match status" value="1"/>
</dbReference>
<dbReference type="EMBL" id="MTSL01000082">
    <property type="protein sequence ID" value="PJF19068.1"/>
    <property type="molecule type" value="Genomic_DNA"/>
</dbReference>
<feature type="region of interest" description="Disordered" evidence="1">
    <location>
        <begin position="136"/>
        <end position="156"/>
    </location>
</feature>
<evidence type="ECO:0000313" key="3">
    <source>
        <dbReference type="Proteomes" id="UP000240830"/>
    </source>
</evidence>
<gene>
    <name evidence="2" type="ORF">PSACC_01115</name>
</gene>
<feature type="compositionally biased region" description="Low complexity" evidence="1">
    <location>
        <begin position="138"/>
        <end position="152"/>
    </location>
</feature>
<dbReference type="Proteomes" id="UP000240830">
    <property type="component" value="Unassembled WGS sequence"/>
</dbReference>
<dbReference type="InterPro" id="IPR011048">
    <property type="entry name" value="Haem_d1_sf"/>
</dbReference>
<accession>A0A2H9TMR6</accession>